<dbReference type="OrthoDB" id="283378at2"/>
<dbReference type="InterPro" id="IPR008984">
    <property type="entry name" value="SMAD_FHA_dom_sf"/>
</dbReference>
<dbReference type="PROSITE" id="PS50006">
    <property type="entry name" value="FHA_DOMAIN"/>
    <property type="match status" value="1"/>
</dbReference>
<dbReference type="Pfam" id="PF00498">
    <property type="entry name" value="FHA"/>
    <property type="match status" value="1"/>
</dbReference>
<evidence type="ECO:0000259" key="2">
    <source>
        <dbReference type="PROSITE" id="PS50006"/>
    </source>
</evidence>
<dbReference type="SMART" id="SM00240">
    <property type="entry name" value="FHA"/>
    <property type="match status" value="1"/>
</dbReference>
<dbReference type="InterPro" id="IPR050923">
    <property type="entry name" value="Cell_Proc_Reg/RNA_Proc"/>
</dbReference>
<dbReference type="EMBL" id="PUHZ01000005">
    <property type="protein sequence ID" value="PQO47259.1"/>
    <property type="molecule type" value="Genomic_DNA"/>
</dbReference>
<reference evidence="3 4" key="1">
    <citation type="submission" date="2018-02" db="EMBL/GenBank/DDBJ databases">
        <title>Comparative genomes isolates from brazilian mangrove.</title>
        <authorList>
            <person name="Araujo J.E."/>
            <person name="Taketani R.G."/>
            <person name="Silva M.C.P."/>
            <person name="Loureco M.V."/>
            <person name="Andreote F.D."/>
        </authorList>
    </citation>
    <scope>NUCLEOTIDE SEQUENCE [LARGE SCALE GENOMIC DNA]</scope>
    <source>
        <strain evidence="3 4">Nap-Phe MGV</strain>
    </source>
</reference>
<dbReference type="Gene3D" id="2.60.200.20">
    <property type="match status" value="1"/>
</dbReference>
<feature type="domain" description="FHA" evidence="2">
    <location>
        <begin position="24"/>
        <end position="73"/>
    </location>
</feature>
<comment type="caution">
    <text evidence="3">The sequence shown here is derived from an EMBL/GenBank/DDBJ whole genome shotgun (WGS) entry which is preliminary data.</text>
</comment>
<evidence type="ECO:0000256" key="1">
    <source>
        <dbReference type="SAM" id="MobiDB-lite"/>
    </source>
</evidence>
<dbReference type="AlphaFoldDB" id="A0A2S8GS53"/>
<feature type="region of interest" description="Disordered" evidence="1">
    <location>
        <begin position="196"/>
        <end position="225"/>
    </location>
</feature>
<dbReference type="Proteomes" id="UP000237819">
    <property type="component" value="Unassembled WGS sequence"/>
</dbReference>
<dbReference type="PANTHER" id="PTHR23308">
    <property type="entry name" value="NUCLEAR INHIBITOR OF PROTEIN PHOSPHATASE-1"/>
    <property type="match status" value="1"/>
</dbReference>
<dbReference type="CDD" id="cd00060">
    <property type="entry name" value="FHA"/>
    <property type="match status" value="1"/>
</dbReference>
<sequence>MQVMLRVVRGPNAGKEFKIPVDSFVIGRGDGCHLKPKSDMISRKHCELRVADSKLVIEDFGSKNGTFVNNEQISGTIELKMGDELRVGPLEFLVLIDHSLGAAKRPRVNSVKEAATRVAEAGLNDSDVASWLAEADEEDRQDRLSNPEGRQFRIGETVSVEDFAEDMEQPTSAEEAGANTKSGFLGLFGGRKKKEYGKLPHMAKEEAQNSRDAAQETLKKMFDRR</sequence>
<evidence type="ECO:0000313" key="3">
    <source>
        <dbReference type="EMBL" id="PQO47259.1"/>
    </source>
</evidence>
<dbReference type="SUPFAM" id="SSF49879">
    <property type="entry name" value="SMAD/FHA domain"/>
    <property type="match status" value="1"/>
</dbReference>
<gene>
    <name evidence="3" type="ORF">C5Y93_04250</name>
</gene>
<protein>
    <submittedName>
        <fullName evidence="3">FHA domain-containing protein</fullName>
    </submittedName>
</protein>
<evidence type="ECO:0000313" key="4">
    <source>
        <dbReference type="Proteomes" id="UP000237819"/>
    </source>
</evidence>
<accession>A0A2S8GS53</accession>
<proteinExistence type="predicted"/>
<dbReference type="InterPro" id="IPR000253">
    <property type="entry name" value="FHA_dom"/>
</dbReference>
<organism evidence="3 4">
    <name type="scientific">Blastopirellula marina</name>
    <dbReference type="NCBI Taxonomy" id="124"/>
    <lineage>
        <taxon>Bacteria</taxon>
        <taxon>Pseudomonadati</taxon>
        <taxon>Planctomycetota</taxon>
        <taxon>Planctomycetia</taxon>
        <taxon>Pirellulales</taxon>
        <taxon>Pirellulaceae</taxon>
        <taxon>Blastopirellula</taxon>
    </lineage>
</organism>
<name>A0A2S8GS53_9BACT</name>